<dbReference type="SUPFAM" id="SSF81333">
    <property type="entry name" value="F1F0 ATP synthase subunit C"/>
    <property type="match status" value="1"/>
</dbReference>
<dbReference type="InterPro" id="IPR002379">
    <property type="entry name" value="ATPase_proteolipid_c-like_dom"/>
</dbReference>
<evidence type="ECO:0000256" key="1">
    <source>
        <dbReference type="ARBA" id="ARBA00004141"/>
    </source>
</evidence>
<dbReference type="Gene3D" id="1.20.120.610">
    <property type="entry name" value="lithium bound rotor ring of v- atpase"/>
    <property type="match status" value="1"/>
</dbReference>
<dbReference type="EMBL" id="MNYY01000055">
    <property type="protein sequence ID" value="OIP71949.1"/>
    <property type="molecule type" value="Genomic_DNA"/>
</dbReference>
<comment type="similarity">
    <text evidence="2 8">Belongs to the V-ATPase proteolipid subunit family.</text>
</comment>
<keyword evidence="5 8" id="KW-1133">Transmembrane helix</keyword>
<evidence type="ECO:0000313" key="15">
    <source>
        <dbReference type="Proteomes" id="UP000228560"/>
    </source>
</evidence>
<keyword evidence="6 8" id="KW-0406">Ion transport</keyword>
<sequence>MYAVSFMAMAIPGLTVAAGFYIYLKKDKANAKRIRKLVRASVSIYVVLVAVFLFFLIPGIASAESSANSSSGMGFLAAALSTGISAIAAGYAVAVVGSSAIGAISEDPNIVGKTIIFVGLAEGIAIYGLIVSIMILGKI</sequence>
<feature type="transmembrane region" description="Helical" evidence="8">
    <location>
        <begin position="115"/>
        <end position="136"/>
    </location>
</feature>
<reference evidence="10 14" key="1">
    <citation type="journal article" date="2016" name="Environ. Microbiol.">
        <title>Genomic resolution of a cold subsurface aquifer community provides metabolic insights for novel microbes adapted to high CO concentrations.</title>
        <authorList>
            <person name="Probst A.J."/>
            <person name="Castelle C.J."/>
            <person name="Singh A."/>
            <person name="Brown C.T."/>
            <person name="Anantharaman K."/>
            <person name="Sharon I."/>
            <person name="Hug L.A."/>
            <person name="Burstein D."/>
            <person name="Emerson J.B."/>
            <person name="Thomas B.C."/>
            <person name="Banfield J.F."/>
        </authorList>
    </citation>
    <scope>NUCLEOTIDE SEQUENCE [LARGE SCALE GENOMIC DNA]</scope>
    <source>
        <strain evidence="10">CG2_30_33_13</strain>
    </source>
</reference>
<accession>A0A1J5GGM2</accession>
<feature type="domain" description="V-ATPase proteolipid subunit C-like" evidence="9">
    <location>
        <begin position="76"/>
        <end position="135"/>
    </location>
</feature>
<feature type="transmembrane region" description="Helical" evidence="8">
    <location>
        <begin position="44"/>
        <end position="63"/>
    </location>
</feature>
<dbReference type="Proteomes" id="UP000228560">
    <property type="component" value="Unassembled WGS sequence"/>
</dbReference>
<dbReference type="Pfam" id="PF00137">
    <property type="entry name" value="ATP-synt_C"/>
    <property type="match status" value="1"/>
</dbReference>
<gene>
    <name evidence="10" type="ORF">AUK42_02820</name>
    <name evidence="13" type="ORF">CO097_00140</name>
    <name evidence="12" type="ORF">COZ07_08610</name>
    <name evidence="11" type="ORF">COZ58_05185</name>
</gene>
<dbReference type="EMBL" id="PFKO01000315">
    <property type="protein sequence ID" value="PIY31634.1"/>
    <property type="molecule type" value="Genomic_DNA"/>
</dbReference>
<evidence type="ECO:0000256" key="7">
    <source>
        <dbReference type="ARBA" id="ARBA00023136"/>
    </source>
</evidence>
<reference evidence="15 16" key="3">
    <citation type="submission" date="2017-09" db="EMBL/GenBank/DDBJ databases">
        <title>Depth-based differentiation of microbial function through sediment-hosted aquifers and enrichment of novel symbionts in the deep terrestrial subsurface.</title>
        <authorList>
            <person name="Probst A.J."/>
            <person name="Ladd B."/>
            <person name="Jarett J.K."/>
            <person name="Geller-Mcgrath D.E."/>
            <person name="Sieber C.M."/>
            <person name="Emerson J.B."/>
            <person name="Anantharaman K."/>
            <person name="Thomas B.C."/>
            <person name="Malmstrom R."/>
            <person name="Stieglmeier M."/>
            <person name="Klingl A."/>
            <person name="Woyke T."/>
            <person name="Ryan C.M."/>
            <person name="Banfield J.F."/>
        </authorList>
    </citation>
    <scope>NUCLEOTIDE SEQUENCE [LARGE SCALE GENOMIC DNA]</scope>
    <source>
        <strain evidence="12">CG_4_10_14_3_um_filter_34_13</strain>
        <strain evidence="13">CG_4_9_14_3_um_filter_33_16</strain>
    </source>
</reference>
<evidence type="ECO:0000256" key="6">
    <source>
        <dbReference type="ARBA" id="ARBA00023065"/>
    </source>
</evidence>
<dbReference type="Proteomes" id="UP000182763">
    <property type="component" value="Unassembled WGS sequence"/>
</dbReference>
<name>A0A1J5GGM2_9BACT</name>
<evidence type="ECO:0000256" key="2">
    <source>
        <dbReference type="ARBA" id="ARBA00007296"/>
    </source>
</evidence>
<evidence type="ECO:0000313" key="12">
    <source>
        <dbReference type="EMBL" id="PIY31634.1"/>
    </source>
</evidence>
<evidence type="ECO:0000313" key="14">
    <source>
        <dbReference type="Proteomes" id="UP000182763"/>
    </source>
</evidence>
<dbReference type="CDD" id="cd18120">
    <property type="entry name" value="ATP-synt_Vo_Ao_c"/>
    <property type="match status" value="1"/>
</dbReference>
<protein>
    <submittedName>
        <fullName evidence="10">ATPase</fullName>
    </submittedName>
</protein>
<evidence type="ECO:0000313" key="11">
    <source>
        <dbReference type="EMBL" id="PIX34070.1"/>
    </source>
</evidence>
<dbReference type="InterPro" id="IPR035921">
    <property type="entry name" value="F/V-ATP_Csub_sf"/>
</dbReference>
<keyword evidence="4 8" id="KW-0812">Transmembrane</keyword>
<dbReference type="Proteomes" id="UP000230646">
    <property type="component" value="Unassembled WGS sequence"/>
</dbReference>
<organism evidence="10 14">
    <name type="scientific">Candidatus Infernicultor aquiphilus</name>
    <dbReference type="NCBI Taxonomy" id="1805029"/>
    <lineage>
        <taxon>Bacteria</taxon>
        <taxon>Pseudomonadati</taxon>
        <taxon>Atribacterota</taxon>
        <taxon>Candidatus Phoenicimicrobiia</taxon>
        <taxon>Candidatus Pheonicimicrobiales</taxon>
        <taxon>Candidatus Phoenicimicrobiaceae</taxon>
        <taxon>Candidatus Infernicultor</taxon>
    </lineage>
</organism>
<proteinExistence type="inferred from homology"/>
<accession>A0A2M7PML4</accession>
<accession>A0A2M7K7I0</accession>
<accession>A0A2M8CGM5</accession>
<dbReference type="EMBL" id="PFTV01000005">
    <property type="protein sequence ID" value="PJB58146.1"/>
    <property type="molecule type" value="Genomic_DNA"/>
</dbReference>
<dbReference type="RefSeq" id="WP_406608198.1">
    <property type="nucleotide sequence ID" value="NZ_PFKO01000315.1"/>
</dbReference>
<dbReference type="PRINTS" id="PR00122">
    <property type="entry name" value="VACATPASE"/>
</dbReference>
<dbReference type="GO" id="GO:0046961">
    <property type="term" value="F:proton-transporting ATPase activity, rotational mechanism"/>
    <property type="evidence" value="ECO:0007669"/>
    <property type="project" value="InterPro"/>
</dbReference>
<dbReference type="STRING" id="1805029.AUK42_02820"/>
<reference evidence="11" key="2">
    <citation type="submission" date="2017-09" db="EMBL/GenBank/DDBJ databases">
        <title>Depth-based differentiation of microbial function through sediment-hosted aquifers and enrichment of novel symbionts in the deep terrestrial subsurface.</title>
        <authorList>
            <person name="Probst A.J."/>
            <person name="Ladd B."/>
            <person name="Jarett J.K."/>
            <person name="Geller-Mcgrath D.E."/>
            <person name="Sieber C.M.K."/>
            <person name="Emerson J.B."/>
            <person name="Anantharaman K."/>
            <person name="Thomas B.C."/>
            <person name="Malmstrom R."/>
            <person name="Stieglmeier M."/>
            <person name="Klingl A."/>
            <person name="Woyke T."/>
            <person name="Ryan C.M."/>
            <person name="Banfield J.F."/>
        </authorList>
    </citation>
    <scope>NUCLEOTIDE SEQUENCE</scope>
    <source>
        <strain evidence="11">CG_4_8_14_3_um_filter_34_18</strain>
    </source>
</reference>
<keyword evidence="3 8" id="KW-0813">Transport</keyword>
<comment type="caution">
    <text evidence="10">The sequence shown here is derived from an EMBL/GenBank/DDBJ whole genome shotgun (WGS) entry which is preliminary data.</text>
</comment>
<feature type="transmembrane region" description="Helical" evidence="8">
    <location>
        <begin position="6"/>
        <end position="24"/>
    </location>
</feature>
<dbReference type="GO" id="GO:0033179">
    <property type="term" value="C:proton-transporting V-type ATPase, V0 domain"/>
    <property type="evidence" value="ECO:0007669"/>
    <property type="project" value="InterPro"/>
</dbReference>
<dbReference type="AlphaFoldDB" id="A0A1J5GGM2"/>
<dbReference type="EMBL" id="PFIP01000106">
    <property type="protein sequence ID" value="PIX34070.1"/>
    <property type="molecule type" value="Genomic_DNA"/>
</dbReference>
<evidence type="ECO:0000256" key="4">
    <source>
        <dbReference type="ARBA" id="ARBA00022692"/>
    </source>
</evidence>
<evidence type="ECO:0000256" key="8">
    <source>
        <dbReference type="RuleBase" id="RU363060"/>
    </source>
</evidence>
<evidence type="ECO:0000259" key="9">
    <source>
        <dbReference type="Pfam" id="PF00137"/>
    </source>
</evidence>
<keyword evidence="7 8" id="KW-0472">Membrane</keyword>
<evidence type="ECO:0000313" key="13">
    <source>
        <dbReference type="EMBL" id="PJB58146.1"/>
    </source>
</evidence>
<evidence type="ECO:0000313" key="16">
    <source>
        <dbReference type="Proteomes" id="UP000230646"/>
    </source>
</evidence>
<dbReference type="InterPro" id="IPR000245">
    <property type="entry name" value="ATPase_proteolipid_csu"/>
</dbReference>
<comment type="subcellular location">
    <subcellularLocation>
        <location evidence="1">Membrane</location>
        <topology evidence="1">Multi-pass membrane protein</topology>
    </subcellularLocation>
</comment>
<evidence type="ECO:0000256" key="3">
    <source>
        <dbReference type="ARBA" id="ARBA00022448"/>
    </source>
</evidence>
<evidence type="ECO:0000256" key="5">
    <source>
        <dbReference type="ARBA" id="ARBA00022989"/>
    </source>
</evidence>
<evidence type="ECO:0000313" key="10">
    <source>
        <dbReference type="EMBL" id="OIP71949.1"/>
    </source>
</evidence>
<dbReference type="Proteomes" id="UP000231493">
    <property type="component" value="Unassembled WGS sequence"/>
</dbReference>
<feature type="transmembrane region" description="Helical" evidence="8">
    <location>
        <begin position="75"/>
        <end position="103"/>
    </location>
</feature>